<dbReference type="AlphaFoldDB" id="A0A4U5LUS7"/>
<dbReference type="EMBL" id="AZBU02000012">
    <property type="protein sequence ID" value="TKR59869.1"/>
    <property type="molecule type" value="Genomic_DNA"/>
</dbReference>
<keyword evidence="4 9" id="KW-1133">Transmembrane helix</keyword>
<evidence type="ECO:0000313" key="11">
    <source>
        <dbReference type="Proteomes" id="UP000298663"/>
    </source>
</evidence>
<dbReference type="Pfam" id="PF07947">
    <property type="entry name" value="YhhN"/>
    <property type="match status" value="1"/>
</dbReference>
<evidence type="ECO:0000256" key="9">
    <source>
        <dbReference type="SAM" id="Phobius"/>
    </source>
</evidence>
<reference evidence="10 11" key="2">
    <citation type="journal article" date="2019" name="G3 (Bethesda)">
        <title>Hybrid Assembly of the Genome of the Entomopathogenic Nematode Steinernema carpocapsae Identifies the X-Chromosome.</title>
        <authorList>
            <person name="Serra L."/>
            <person name="Macchietto M."/>
            <person name="Macias-Munoz A."/>
            <person name="McGill C.J."/>
            <person name="Rodriguez I.M."/>
            <person name="Rodriguez B."/>
            <person name="Murad R."/>
            <person name="Mortazavi A."/>
        </authorList>
    </citation>
    <scope>NUCLEOTIDE SEQUENCE [LARGE SCALE GENOMIC DNA]</scope>
    <source>
        <strain evidence="10 11">ALL</strain>
    </source>
</reference>
<evidence type="ECO:0000256" key="6">
    <source>
        <dbReference type="ARBA" id="ARBA00035673"/>
    </source>
</evidence>
<reference evidence="10 11" key="1">
    <citation type="journal article" date="2015" name="Genome Biol.">
        <title>Comparative genomics of Steinernema reveals deeply conserved gene regulatory networks.</title>
        <authorList>
            <person name="Dillman A.R."/>
            <person name="Macchietto M."/>
            <person name="Porter C.F."/>
            <person name="Rogers A."/>
            <person name="Williams B."/>
            <person name="Antoshechkin I."/>
            <person name="Lee M.M."/>
            <person name="Goodwin Z."/>
            <person name="Lu X."/>
            <person name="Lewis E.E."/>
            <person name="Goodrich-Blair H."/>
            <person name="Stock S.P."/>
            <person name="Adams B.J."/>
            <person name="Sternberg P.W."/>
            <person name="Mortazavi A."/>
        </authorList>
    </citation>
    <scope>NUCLEOTIDE SEQUENCE [LARGE SCALE GENOMIC DNA]</scope>
    <source>
        <strain evidence="10 11">ALL</strain>
    </source>
</reference>
<name>A0A4U5LUS7_STECR</name>
<evidence type="ECO:0000256" key="2">
    <source>
        <dbReference type="ARBA" id="ARBA00007375"/>
    </source>
</evidence>
<dbReference type="PANTHER" id="PTHR31885">
    <property type="entry name" value="GH04784P"/>
    <property type="match status" value="1"/>
</dbReference>
<feature type="transmembrane region" description="Helical" evidence="9">
    <location>
        <begin position="70"/>
        <end position="97"/>
    </location>
</feature>
<gene>
    <name evidence="10" type="ORF">L596_029479</name>
</gene>
<evidence type="ECO:0000256" key="3">
    <source>
        <dbReference type="ARBA" id="ARBA00022692"/>
    </source>
</evidence>
<keyword evidence="5 9" id="KW-0472">Membrane</keyword>
<evidence type="ECO:0000256" key="5">
    <source>
        <dbReference type="ARBA" id="ARBA00023136"/>
    </source>
</evidence>
<feature type="transmembrane region" description="Helical" evidence="9">
    <location>
        <begin position="39"/>
        <end position="58"/>
    </location>
</feature>
<comment type="catalytic activity">
    <reaction evidence="8">
        <text>a 1-O-(1Z-alkenyl)-sn-glycero-3-phosphocholine + H2O = a 2,3-saturated aldehyde + sn-glycerol 3-phosphocholine</text>
        <dbReference type="Rhea" id="RHEA:22544"/>
        <dbReference type="ChEBI" id="CHEBI:15377"/>
        <dbReference type="ChEBI" id="CHEBI:16870"/>
        <dbReference type="ChEBI" id="CHEBI:73359"/>
        <dbReference type="ChEBI" id="CHEBI:77287"/>
        <dbReference type="EC" id="3.3.2.2"/>
    </reaction>
</comment>
<comment type="catalytic activity">
    <reaction evidence="7">
        <text>a 1-O-(1Z-alkenyl)-sn-glycero-3-phosphoethanolamine + H2O = a 2,3-saturated aldehyde + sn-glycero-3-phosphoethanolamine</text>
        <dbReference type="Rhea" id="RHEA:16905"/>
        <dbReference type="ChEBI" id="CHEBI:15377"/>
        <dbReference type="ChEBI" id="CHEBI:73359"/>
        <dbReference type="ChEBI" id="CHEBI:77288"/>
        <dbReference type="ChEBI" id="CHEBI:143890"/>
        <dbReference type="EC" id="3.3.2.2"/>
    </reaction>
</comment>
<dbReference type="OrthoDB" id="2133758at2759"/>
<sequence>MIATESASAFLFLPAIPYAVLITLFYLQTDGFDNTSHGYSILKTLPVLALAVITYYRATMIRERERQFHALALLCGAIGDFLIGASSSAFVLGALAFGVGHVCYMI</sequence>
<dbReference type="STRING" id="34508.A0A4U5LUS7"/>
<dbReference type="PANTHER" id="PTHR31885:SF6">
    <property type="entry name" value="GH04784P"/>
    <property type="match status" value="1"/>
</dbReference>
<evidence type="ECO:0000256" key="8">
    <source>
        <dbReference type="ARBA" id="ARBA00049560"/>
    </source>
</evidence>
<dbReference type="Proteomes" id="UP000298663">
    <property type="component" value="Unassembled WGS sequence"/>
</dbReference>
<comment type="caution">
    <text evidence="10">The sequence shown here is derived from an EMBL/GenBank/DDBJ whole genome shotgun (WGS) entry which is preliminary data.</text>
</comment>
<dbReference type="GO" id="GO:0016020">
    <property type="term" value="C:membrane"/>
    <property type="evidence" value="ECO:0007669"/>
    <property type="project" value="UniProtKB-SubCell"/>
</dbReference>
<feature type="transmembrane region" description="Helical" evidence="9">
    <location>
        <begin position="7"/>
        <end position="27"/>
    </location>
</feature>
<proteinExistence type="inferred from homology"/>
<evidence type="ECO:0000256" key="1">
    <source>
        <dbReference type="ARBA" id="ARBA00004141"/>
    </source>
</evidence>
<evidence type="ECO:0000313" key="10">
    <source>
        <dbReference type="EMBL" id="TKR59869.1"/>
    </source>
</evidence>
<accession>A0A4U5LUS7</accession>
<evidence type="ECO:0000256" key="4">
    <source>
        <dbReference type="ARBA" id="ARBA00022989"/>
    </source>
</evidence>
<comment type="similarity">
    <text evidence="2">Belongs to the TMEM86 family.</text>
</comment>
<protein>
    <recommendedName>
        <fullName evidence="6">lysoplasmalogenase</fullName>
        <ecNumber evidence="6">3.3.2.2</ecNumber>
    </recommendedName>
</protein>
<dbReference type="InterPro" id="IPR012506">
    <property type="entry name" value="TMEM86B-like"/>
</dbReference>
<dbReference type="EC" id="3.3.2.2" evidence="6"/>
<dbReference type="GO" id="GO:0047408">
    <property type="term" value="F:alkenylglycerophosphocholine hydrolase activity"/>
    <property type="evidence" value="ECO:0007669"/>
    <property type="project" value="UniProtKB-EC"/>
</dbReference>
<organism evidence="10 11">
    <name type="scientific">Steinernema carpocapsae</name>
    <name type="common">Entomopathogenic nematode</name>
    <dbReference type="NCBI Taxonomy" id="34508"/>
    <lineage>
        <taxon>Eukaryota</taxon>
        <taxon>Metazoa</taxon>
        <taxon>Ecdysozoa</taxon>
        <taxon>Nematoda</taxon>
        <taxon>Chromadorea</taxon>
        <taxon>Rhabditida</taxon>
        <taxon>Tylenchina</taxon>
        <taxon>Panagrolaimomorpha</taxon>
        <taxon>Strongyloidoidea</taxon>
        <taxon>Steinernematidae</taxon>
        <taxon>Steinernema</taxon>
    </lineage>
</organism>
<evidence type="ECO:0000256" key="7">
    <source>
        <dbReference type="ARBA" id="ARBA00049458"/>
    </source>
</evidence>
<comment type="subcellular location">
    <subcellularLocation>
        <location evidence="1">Membrane</location>
        <topology evidence="1">Multi-pass membrane protein</topology>
    </subcellularLocation>
</comment>
<keyword evidence="11" id="KW-1185">Reference proteome</keyword>
<keyword evidence="3 9" id="KW-0812">Transmembrane</keyword>